<keyword evidence="2" id="KW-1185">Reference proteome</keyword>
<evidence type="ECO:0000313" key="2">
    <source>
        <dbReference type="Proteomes" id="UP001234297"/>
    </source>
</evidence>
<comment type="caution">
    <text evidence="1">The sequence shown here is derived from an EMBL/GenBank/DDBJ whole genome shotgun (WGS) entry which is preliminary data.</text>
</comment>
<dbReference type="Proteomes" id="UP001234297">
    <property type="component" value="Chromosome 8"/>
</dbReference>
<sequence>MHGMETATDDITRALAIEARVICTKATDFLDEKPEEVLDDSEEEREMNTSITPFDIEGSMERTHLMLADLEWQYEFQQQKFKEQSLLMQACQYSLSIIKNDLRDFEVMLDEFLGADWQQQEEAFQVQNYVAAKSRC</sequence>
<dbReference type="EMBL" id="CM056816">
    <property type="protein sequence ID" value="KAJ8633499.1"/>
    <property type="molecule type" value="Genomic_DNA"/>
</dbReference>
<evidence type="ECO:0000313" key="1">
    <source>
        <dbReference type="EMBL" id="KAJ8633499.1"/>
    </source>
</evidence>
<proteinExistence type="predicted"/>
<reference evidence="1 2" key="1">
    <citation type="journal article" date="2022" name="Hortic Res">
        <title>A haplotype resolved chromosomal level avocado genome allows analysis of novel avocado genes.</title>
        <authorList>
            <person name="Nath O."/>
            <person name="Fletcher S.J."/>
            <person name="Hayward A."/>
            <person name="Shaw L.M."/>
            <person name="Masouleh A.K."/>
            <person name="Furtado A."/>
            <person name="Henry R.J."/>
            <person name="Mitter N."/>
        </authorList>
    </citation>
    <scope>NUCLEOTIDE SEQUENCE [LARGE SCALE GENOMIC DNA]</scope>
    <source>
        <strain evidence="2">cv. Hass</strain>
    </source>
</reference>
<protein>
    <submittedName>
        <fullName evidence="1">Uncharacterized protein</fullName>
    </submittedName>
</protein>
<gene>
    <name evidence="1" type="ORF">MRB53_026835</name>
</gene>
<accession>A0ACC2LJE7</accession>
<name>A0ACC2LJE7_PERAE</name>
<organism evidence="1 2">
    <name type="scientific">Persea americana</name>
    <name type="common">Avocado</name>
    <dbReference type="NCBI Taxonomy" id="3435"/>
    <lineage>
        <taxon>Eukaryota</taxon>
        <taxon>Viridiplantae</taxon>
        <taxon>Streptophyta</taxon>
        <taxon>Embryophyta</taxon>
        <taxon>Tracheophyta</taxon>
        <taxon>Spermatophyta</taxon>
        <taxon>Magnoliopsida</taxon>
        <taxon>Magnoliidae</taxon>
        <taxon>Laurales</taxon>
        <taxon>Lauraceae</taxon>
        <taxon>Persea</taxon>
    </lineage>
</organism>